<evidence type="ECO:0000313" key="1">
    <source>
        <dbReference type="EMBL" id="MPM98272.1"/>
    </source>
</evidence>
<dbReference type="AlphaFoldDB" id="A0A645EC91"/>
<reference evidence="1" key="1">
    <citation type="submission" date="2019-08" db="EMBL/GenBank/DDBJ databases">
        <authorList>
            <person name="Kucharzyk K."/>
            <person name="Murdoch R.W."/>
            <person name="Higgins S."/>
            <person name="Loffler F."/>
        </authorList>
    </citation>
    <scope>NUCLEOTIDE SEQUENCE</scope>
</reference>
<comment type="caution">
    <text evidence="1">The sequence shown here is derived from an EMBL/GenBank/DDBJ whole genome shotgun (WGS) entry which is preliminary data.</text>
</comment>
<sequence>MLEVRQRHVDAVPLLGEQVDDRRAEQVKVVLGDHLFQRGGRLVEVQHELDARGAHRLEHLAQAADFEEAVAVRAGEILVQKAIAAEALLVVGNQRLVIFEAHATDLIGGQPRLVILPIAAAPFDGAAHKAAADQLQQ</sequence>
<accession>A0A645EC91</accession>
<name>A0A645EC91_9ZZZZ</name>
<organism evidence="1">
    <name type="scientific">bioreactor metagenome</name>
    <dbReference type="NCBI Taxonomy" id="1076179"/>
    <lineage>
        <taxon>unclassified sequences</taxon>
        <taxon>metagenomes</taxon>
        <taxon>ecological metagenomes</taxon>
    </lineage>
</organism>
<protein>
    <submittedName>
        <fullName evidence="1">Uncharacterized protein</fullName>
    </submittedName>
</protein>
<gene>
    <name evidence="1" type="ORF">SDC9_145457</name>
</gene>
<dbReference type="EMBL" id="VSSQ01044449">
    <property type="protein sequence ID" value="MPM98272.1"/>
    <property type="molecule type" value="Genomic_DNA"/>
</dbReference>
<proteinExistence type="predicted"/>